<evidence type="ECO:0000256" key="2">
    <source>
        <dbReference type="SAM" id="Phobius"/>
    </source>
</evidence>
<keyword evidence="2" id="KW-0472">Membrane</keyword>
<proteinExistence type="predicted"/>
<accession>A0A5A7VB24</accession>
<gene>
    <name evidence="3" type="ORF">E6C27_scaffold17G002090</name>
</gene>
<protein>
    <submittedName>
        <fullName evidence="3">Ty3-gypsy retrotransposon protein</fullName>
    </submittedName>
</protein>
<sequence length="410" mass="45288">MDYFGIRELTLKFSGFAVGLFGDSSLYSVDSLGVDSIKGHNQVSSKGFLTTGPRIEAGNVVTHMGIIRNVTVSCSLCAIMCNELLTDRHRCPDVLCIVVILVGYVVSWNCMSMDYKVLMLGCGVTVSFIYGVVYLTDMCILRDHFTDMCKGTVRGRPTRGKKDASSHAAVAALCQSLPSSVRRRSTRADSHPSNRASKSRPSRRSPSYVEHQSQATRACVLSSVVRPRPRCLGSVTFRLELVELISREIDIDIVPADLLYGIPLGITKDQLVPTRAQIARVRRRASSEAETKVRTRASWRVTRSDRGRFTFNKTLAAATHLCCTTLVFAISLPSIVSHSEGHAFRRRFVSSFIPPSQVPTFVRPFFIFSIFLCFAVTIRSPINCSPRSPTKSPNAQAVLYVRVASKPPLL</sequence>
<name>A0A5A7VB24_CUCMM</name>
<dbReference type="AlphaFoldDB" id="A0A5A7VB24"/>
<feature type="transmembrane region" description="Helical" evidence="2">
    <location>
        <begin position="117"/>
        <end position="135"/>
    </location>
</feature>
<feature type="region of interest" description="Disordered" evidence="1">
    <location>
        <begin position="178"/>
        <end position="211"/>
    </location>
</feature>
<dbReference type="Proteomes" id="UP000321393">
    <property type="component" value="Unassembled WGS sequence"/>
</dbReference>
<dbReference type="EMBL" id="SSTE01001516">
    <property type="protein sequence ID" value="KAA0065502.1"/>
    <property type="molecule type" value="Genomic_DNA"/>
</dbReference>
<keyword evidence="2" id="KW-0812">Transmembrane</keyword>
<feature type="transmembrane region" description="Helical" evidence="2">
    <location>
        <begin position="356"/>
        <end position="378"/>
    </location>
</feature>
<evidence type="ECO:0000256" key="1">
    <source>
        <dbReference type="SAM" id="MobiDB-lite"/>
    </source>
</evidence>
<comment type="caution">
    <text evidence="3">The sequence shown here is derived from an EMBL/GenBank/DDBJ whole genome shotgun (WGS) entry which is preliminary data.</text>
</comment>
<feature type="transmembrane region" description="Helical" evidence="2">
    <location>
        <begin position="94"/>
        <end position="111"/>
    </location>
</feature>
<organism evidence="3 4">
    <name type="scientific">Cucumis melo var. makuwa</name>
    <name type="common">Oriental melon</name>
    <dbReference type="NCBI Taxonomy" id="1194695"/>
    <lineage>
        <taxon>Eukaryota</taxon>
        <taxon>Viridiplantae</taxon>
        <taxon>Streptophyta</taxon>
        <taxon>Embryophyta</taxon>
        <taxon>Tracheophyta</taxon>
        <taxon>Spermatophyta</taxon>
        <taxon>Magnoliopsida</taxon>
        <taxon>eudicotyledons</taxon>
        <taxon>Gunneridae</taxon>
        <taxon>Pentapetalae</taxon>
        <taxon>rosids</taxon>
        <taxon>fabids</taxon>
        <taxon>Cucurbitales</taxon>
        <taxon>Cucurbitaceae</taxon>
        <taxon>Benincaseae</taxon>
        <taxon>Cucumis</taxon>
    </lineage>
</organism>
<evidence type="ECO:0000313" key="3">
    <source>
        <dbReference type="EMBL" id="KAA0065502.1"/>
    </source>
</evidence>
<feature type="transmembrane region" description="Helical" evidence="2">
    <location>
        <begin position="315"/>
        <end position="336"/>
    </location>
</feature>
<evidence type="ECO:0000313" key="4">
    <source>
        <dbReference type="Proteomes" id="UP000321393"/>
    </source>
</evidence>
<keyword evidence="2" id="KW-1133">Transmembrane helix</keyword>
<reference evidence="3 4" key="1">
    <citation type="submission" date="2019-08" db="EMBL/GenBank/DDBJ databases">
        <title>Draft genome sequences of two oriental melons (Cucumis melo L. var makuwa).</title>
        <authorList>
            <person name="Kwon S.-Y."/>
        </authorList>
    </citation>
    <scope>NUCLEOTIDE SEQUENCE [LARGE SCALE GENOMIC DNA]</scope>
    <source>
        <strain evidence="4">cv. SW 3</strain>
        <tissue evidence="3">Leaf</tissue>
    </source>
</reference>